<evidence type="ECO:0000256" key="4">
    <source>
        <dbReference type="ARBA" id="ARBA00023175"/>
    </source>
</evidence>
<feature type="binding site" evidence="6">
    <location>
        <begin position="101"/>
        <end position="108"/>
    </location>
    <ligand>
        <name>ATP</name>
        <dbReference type="ChEBI" id="CHEBI:30616"/>
    </ligand>
</feature>
<dbReference type="GO" id="GO:0051015">
    <property type="term" value="F:actin filament binding"/>
    <property type="evidence" value="ECO:0007669"/>
    <property type="project" value="TreeGrafter"/>
</dbReference>
<keyword evidence="9" id="KW-1185">Reference proteome</keyword>
<dbReference type="GO" id="GO:0016459">
    <property type="term" value="C:myosin complex"/>
    <property type="evidence" value="ECO:0007669"/>
    <property type="project" value="UniProtKB-KW"/>
</dbReference>
<feature type="domain" description="Myosin motor" evidence="7">
    <location>
        <begin position="8"/>
        <end position="376"/>
    </location>
</feature>
<dbReference type="GO" id="GO:0007015">
    <property type="term" value="P:actin filament organization"/>
    <property type="evidence" value="ECO:0007669"/>
    <property type="project" value="TreeGrafter"/>
</dbReference>
<evidence type="ECO:0000256" key="6">
    <source>
        <dbReference type="PROSITE-ProRule" id="PRU00782"/>
    </source>
</evidence>
<keyword evidence="3 6" id="KW-0518">Myosin</keyword>
<comment type="similarity">
    <text evidence="6">Belongs to the TRAFAC class myosin-kinesin ATPase superfamily. Myosin family.</text>
</comment>
<keyword evidence="5 6" id="KW-0009">Actin-binding</keyword>
<dbReference type="AlphaFoldDB" id="A0AA38IVT8"/>
<name>A0AA38IVT8_9CUCU</name>
<evidence type="ECO:0000313" key="8">
    <source>
        <dbReference type="EMBL" id="KAJ3664633.1"/>
    </source>
</evidence>
<dbReference type="PRINTS" id="PR00193">
    <property type="entry name" value="MYOSINHEAVY"/>
</dbReference>
<keyword evidence="4 6" id="KW-0505">Motor protein</keyword>
<dbReference type="SMART" id="SM00242">
    <property type="entry name" value="MYSc"/>
    <property type="match status" value="1"/>
</dbReference>
<dbReference type="InterPro" id="IPR001609">
    <property type="entry name" value="Myosin_head_motor_dom-like"/>
</dbReference>
<protein>
    <recommendedName>
        <fullName evidence="7">Myosin motor domain-containing protein</fullName>
    </recommendedName>
</protein>
<dbReference type="GO" id="GO:0000146">
    <property type="term" value="F:microfilament motor activity"/>
    <property type="evidence" value="ECO:0007669"/>
    <property type="project" value="TreeGrafter"/>
</dbReference>
<dbReference type="PROSITE" id="PS51456">
    <property type="entry name" value="MYOSIN_MOTOR"/>
    <property type="match status" value="1"/>
</dbReference>
<dbReference type="Pfam" id="PF00063">
    <property type="entry name" value="Myosin_head"/>
    <property type="match status" value="1"/>
</dbReference>
<comment type="caution">
    <text evidence="6">Lacks conserved residue(s) required for the propagation of feature annotation.</text>
</comment>
<evidence type="ECO:0000256" key="1">
    <source>
        <dbReference type="ARBA" id="ARBA00022741"/>
    </source>
</evidence>
<comment type="caution">
    <text evidence="8">The sequence shown here is derived from an EMBL/GenBank/DDBJ whole genome shotgun (WGS) entry which is preliminary data.</text>
</comment>
<organism evidence="8 9">
    <name type="scientific">Zophobas morio</name>
    <dbReference type="NCBI Taxonomy" id="2755281"/>
    <lineage>
        <taxon>Eukaryota</taxon>
        <taxon>Metazoa</taxon>
        <taxon>Ecdysozoa</taxon>
        <taxon>Arthropoda</taxon>
        <taxon>Hexapoda</taxon>
        <taxon>Insecta</taxon>
        <taxon>Pterygota</taxon>
        <taxon>Neoptera</taxon>
        <taxon>Endopterygota</taxon>
        <taxon>Coleoptera</taxon>
        <taxon>Polyphaga</taxon>
        <taxon>Cucujiformia</taxon>
        <taxon>Tenebrionidae</taxon>
        <taxon>Zophobas</taxon>
    </lineage>
</organism>
<dbReference type="GO" id="GO:0005524">
    <property type="term" value="F:ATP binding"/>
    <property type="evidence" value="ECO:0007669"/>
    <property type="project" value="UniProtKB-UniRule"/>
</dbReference>
<gene>
    <name evidence="8" type="ORF">Zmor_000186</name>
</gene>
<dbReference type="Proteomes" id="UP001168821">
    <property type="component" value="Unassembled WGS sequence"/>
</dbReference>
<dbReference type="GO" id="GO:0005886">
    <property type="term" value="C:plasma membrane"/>
    <property type="evidence" value="ECO:0007669"/>
    <property type="project" value="TreeGrafter"/>
</dbReference>
<accession>A0AA38IVT8</accession>
<dbReference type="PANTHER" id="PTHR13140">
    <property type="entry name" value="MYOSIN"/>
    <property type="match status" value="1"/>
</dbReference>
<sequence length="376" mass="42757">MLSLEQEVGAWDSVLLEPLTEDTFIGNLQQRFKRDHIYTYIGNVLVSVNPYKKLALYSTDLVETYVKRGPFQLPPHIYAIAGSAYRWLNDRNEDQCIIVTGESGAGKTEAARIVLQFLVLVSGDISEVKLMKDRLVQANTLLEAFGNARTMKNDNASRFGKFLDIEFDYKGDPVSGHLTHSPPFQARVTSLSPGDRNFHIFYQLLSGADIHLLKCLKLQRNVEHYTILQTNRNQPTLTDDEDKKLFVYTKSALEILGFNVEDIVDIFQVIAIVLKLGNLQFVPCNNIDGTEGCAISNEYELFEICELLGAEHRWLQRALTSRQIEDGILTDLSAYEASKARDNLCRTLYSRLFTWLINKINEILKVRFNIGPKNVK</sequence>
<proteinExistence type="inferred from homology"/>
<keyword evidence="1 6" id="KW-0547">Nucleotide-binding</keyword>
<dbReference type="GO" id="GO:0030048">
    <property type="term" value="P:actin filament-based movement"/>
    <property type="evidence" value="ECO:0007669"/>
    <property type="project" value="TreeGrafter"/>
</dbReference>
<evidence type="ECO:0000256" key="3">
    <source>
        <dbReference type="ARBA" id="ARBA00023123"/>
    </source>
</evidence>
<keyword evidence="2 6" id="KW-0067">ATP-binding</keyword>
<dbReference type="GO" id="GO:0005902">
    <property type="term" value="C:microvillus"/>
    <property type="evidence" value="ECO:0007669"/>
    <property type="project" value="TreeGrafter"/>
</dbReference>
<dbReference type="InterPro" id="IPR036961">
    <property type="entry name" value="Kinesin_motor_dom_sf"/>
</dbReference>
<evidence type="ECO:0000256" key="2">
    <source>
        <dbReference type="ARBA" id="ARBA00022840"/>
    </source>
</evidence>
<evidence type="ECO:0000256" key="5">
    <source>
        <dbReference type="ARBA" id="ARBA00023203"/>
    </source>
</evidence>
<evidence type="ECO:0000259" key="7">
    <source>
        <dbReference type="PROSITE" id="PS51456"/>
    </source>
</evidence>
<dbReference type="SUPFAM" id="SSF52540">
    <property type="entry name" value="P-loop containing nucleoside triphosphate hydrolases"/>
    <property type="match status" value="1"/>
</dbReference>
<dbReference type="Gene3D" id="3.40.850.10">
    <property type="entry name" value="Kinesin motor domain"/>
    <property type="match status" value="1"/>
</dbReference>
<reference evidence="8" key="1">
    <citation type="journal article" date="2023" name="G3 (Bethesda)">
        <title>Whole genome assemblies of Zophobas morio and Tenebrio molitor.</title>
        <authorList>
            <person name="Kaur S."/>
            <person name="Stinson S.A."/>
            <person name="diCenzo G.C."/>
        </authorList>
    </citation>
    <scope>NUCLEOTIDE SEQUENCE</scope>
    <source>
        <strain evidence="8">QUZm001</strain>
    </source>
</reference>
<dbReference type="Gene3D" id="1.20.120.720">
    <property type="entry name" value="Myosin VI head, motor domain, U50 subdomain"/>
    <property type="match status" value="1"/>
</dbReference>
<dbReference type="GO" id="GO:0006897">
    <property type="term" value="P:endocytosis"/>
    <property type="evidence" value="ECO:0007669"/>
    <property type="project" value="TreeGrafter"/>
</dbReference>
<dbReference type="GO" id="GO:0005737">
    <property type="term" value="C:cytoplasm"/>
    <property type="evidence" value="ECO:0007669"/>
    <property type="project" value="TreeGrafter"/>
</dbReference>
<dbReference type="InterPro" id="IPR027417">
    <property type="entry name" value="P-loop_NTPase"/>
</dbReference>
<dbReference type="EMBL" id="JALNTZ010000001">
    <property type="protein sequence ID" value="KAJ3664633.1"/>
    <property type="molecule type" value="Genomic_DNA"/>
</dbReference>
<dbReference type="PANTHER" id="PTHR13140:SF802">
    <property type="entry name" value="UNCONVENTIONAL MYOSIN-IB ISOFORM X1"/>
    <property type="match status" value="1"/>
</dbReference>
<evidence type="ECO:0000313" key="9">
    <source>
        <dbReference type="Proteomes" id="UP001168821"/>
    </source>
</evidence>